<evidence type="ECO:0000313" key="5">
    <source>
        <dbReference type="Proteomes" id="UP000005358"/>
    </source>
</evidence>
<keyword evidence="2" id="KW-0812">Transmembrane</keyword>
<reference evidence="4 5" key="1">
    <citation type="journal article" date="2012" name="PLoS ONE">
        <title>Genome Sequencing and Analysis of a Type A Clostridium perfringens Isolate from a Case of Bovine Clostridial Abomasitis.</title>
        <authorList>
            <person name="Nowell V.J."/>
            <person name="Kropinski A.M."/>
            <person name="Songer J.G."/>
            <person name="Macinnes J.I."/>
            <person name="Parreira V.R."/>
            <person name="Prescott J.F."/>
        </authorList>
    </citation>
    <scope>NUCLEOTIDE SEQUENCE [LARGE SCALE GENOMIC DNA]</scope>
    <source>
        <strain evidence="4 5">F262</strain>
    </source>
</reference>
<feature type="region of interest" description="Disordered" evidence="1">
    <location>
        <begin position="29"/>
        <end position="49"/>
    </location>
</feature>
<evidence type="ECO:0000256" key="2">
    <source>
        <dbReference type="SAM" id="Phobius"/>
    </source>
</evidence>
<feature type="non-terminal residue" evidence="4">
    <location>
        <position position="263"/>
    </location>
</feature>
<feature type="domain" description="Zinc-ribbon" evidence="3">
    <location>
        <begin position="3"/>
        <end position="25"/>
    </location>
</feature>
<dbReference type="Proteomes" id="UP000005358">
    <property type="component" value="Chromosome"/>
</dbReference>
<keyword evidence="2" id="KW-1133">Transmembrane helix</keyword>
<evidence type="ECO:0000256" key="1">
    <source>
        <dbReference type="SAM" id="MobiDB-lite"/>
    </source>
</evidence>
<dbReference type="EMBL" id="AFES01000007">
    <property type="protein sequence ID" value="EIA18554.1"/>
    <property type="molecule type" value="Genomic_DNA"/>
</dbReference>
<sequence>MKFCAKCGNKLSDSMKFCNKCGAKVKSVDKDTENNSDTEDTKDKKDIPNSENNIDKTIILDAPKIKKEINTNINENIKNNFKPLHDSNFNNKEEYLDASFDDDLDENFNDESYHNEDIDNFKHSNTKKKILISIFTLVAFVIIGTSIYFLRSPLLYKYYYNSALKSSSVTEKLSYYNSALKYSKNDDLLNSIYTTLKSDSDFVDNSSILTNLNTSEKDNLMSKLYVNKATVDFKNKNYTDCDSDLDLATKYGYNKENFSQYDD</sequence>
<dbReference type="RefSeq" id="WP_003479904.1">
    <property type="nucleotide sequence ID" value="NZ_CM001477.1"/>
</dbReference>
<organism evidence="4 5">
    <name type="scientific">Clostridium perfringens F262</name>
    <dbReference type="NCBI Taxonomy" id="883064"/>
    <lineage>
        <taxon>Bacteria</taxon>
        <taxon>Bacillati</taxon>
        <taxon>Bacillota</taxon>
        <taxon>Clostridia</taxon>
        <taxon>Eubacteriales</taxon>
        <taxon>Clostridiaceae</taxon>
        <taxon>Clostridium</taxon>
    </lineage>
</organism>
<dbReference type="InterPro" id="IPR026870">
    <property type="entry name" value="Zinc_ribbon_dom"/>
</dbReference>
<dbReference type="Pfam" id="PF13240">
    <property type="entry name" value="Zn_Ribbon_1"/>
    <property type="match status" value="1"/>
</dbReference>
<feature type="transmembrane region" description="Helical" evidence="2">
    <location>
        <begin position="130"/>
        <end position="150"/>
    </location>
</feature>
<name>A0AAV3FGB3_CLOPF</name>
<feature type="compositionally biased region" description="Basic and acidic residues" evidence="1">
    <location>
        <begin position="29"/>
        <end position="48"/>
    </location>
</feature>
<accession>A0AAV3FGB3</accession>
<comment type="caution">
    <text evidence="4">The sequence shown here is derived from an EMBL/GenBank/DDBJ whole genome shotgun (WGS) entry which is preliminary data.</text>
</comment>
<evidence type="ECO:0000313" key="4">
    <source>
        <dbReference type="EMBL" id="EIA18554.1"/>
    </source>
</evidence>
<evidence type="ECO:0000259" key="3">
    <source>
        <dbReference type="Pfam" id="PF13240"/>
    </source>
</evidence>
<protein>
    <recommendedName>
        <fullName evidence="3">Zinc-ribbon domain-containing protein</fullName>
    </recommendedName>
</protein>
<proteinExistence type="predicted"/>
<dbReference type="AlphaFoldDB" id="A0AAV3FGB3"/>
<keyword evidence="2" id="KW-0472">Membrane</keyword>
<gene>
    <name evidence="4" type="ORF">HA1_00593</name>
</gene>